<sequence>MSDCKERSNQAPRSTRISSLLEFLEVLKAKPHVDFGVRGSRIRYMVEKIIKTFFFSRLGYHFQGFIGGFSGQVLVS</sequence>
<dbReference type="Proteomes" id="UP000006729">
    <property type="component" value="Chromosome 10"/>
</dbReference>
<evidence type="ECO:0000313" key="2">
    <source>
        <dbReference type="Proteomes" id="UP000006729"/>
    </source>
</evidence>
<keyword evidence="2" id="KW-1185">Reference proteome</keyword>
<proteinExistence type="predicted"/>
<protein>
    <submittedName>
        <fullName evidence="1">Uncharacterized protein</fullName>
    </submittedName>
</protein>
<evidence type="ECO:0000313" key="1">
    <source>
        <dbReference type="EMBL" id="KAI9387308.1"/>
    </source>
</evidence>
<accession>A0ACC0SDJ9</accession>
<reference evidence="1 2" key="1">
    <citation type="journal article" date="2006" name="Science">
        <title>The genome of black cottonwood, Populus trichocarpa (Torr. &amp; Gray).</title>
        <authorList>
            <person name="Tuskan G.A."/>
            <person name="Difazio S."/>
            <person name="Jansson S."/>
            <person name="Bohlmann J."/>
            <person name="Grigoriev I."/>
            <person name="Hellsten U."/>
            <person name="Putnam N."/>
            <person name="Ralph S."/>
            <person name="Rombauts S."/>
            <person name="Salamov A."/>
            <person name="Schein J."/>
            <person name="Sterck L."/>
            <person name="Aerts A."/>
            <person name="Bhalerao R.R."/>
            <person name="Bhalerao R.P."/>
            <person name="Blaudez D."/>
            <person name="Boerjan W."/>
            <person name="Brun A."/>
            <person name="Brunner A."/>
            <person name="Busov V."/>
            <person name="Campbell M."/>
            <person name="Carlson J."/>
            <person name="Chalot M."/>
            <person name="Chapman J."/>
            <person name="Chen G.L."/>
            <person name="Cooper D."/>
            <person name="Coutinho P.M."/>
            <person name="Couturier J."/>
            <person name="Covert S."/>
            <person name="Cronk Q."/>
            <person name="Cunningham R."/>
            <person name="Davis J."/>
            <person name="Degroeve S."/>
            <person name="Dejardin A."/>
            <person name="Depamphilis C."/>
            <person name="Detter J."/>
            <person name="Dirks B."/>
            <person name="Dubchak I."/>
            <person name="Duplessis S."/>
            <person name="Ehlting J."/>
            <person name="Ellis B."/>
            <person name="Gendler K."/>
            <person name="Goodstein D."/>
            <person name="Gribskov M."/>
            <person name="Grimwood J."/>
            <person name="Groover A."/>
            <person name="Gunter L."/>
            <person name="Hamberger B."/>
            <person name="Heinze B."/>
            <person name="Helariutta Y."/>
            <person name="Henrissat B."/>
            <person name="Holligan D."/>
            <person name="Holt R."/>
            <person name="Huang W."/>
            <person name="Islam-Faridi N."/>
            <person name="Jones S."/>
            <person name="Jones-Rhoades M."/>
            <person name="Jorgensen R."/>
            <person name="Joshi C."/>
            <person name="Kangasjarvi J."/>
            <person name="Karlsson J."/>
            <person name="Kelleher C."/>
            <person name="Kirkpatrick R."/>
            <person name="Kirst M."/>
            <person name="Kohler A."/>
            <person name="Kalluri U."/>
            <person name="Larimer F."/>
            <person name="Leebens-Mack J."/>
            <person name="Leple J.C."/>
            <person name="Locascio P."/>
            <person name="Lou Y."/>
            <person name="Lucas S."/>
            <person name="Martin F."/>
            <person name="Montanini B."/>
            <person name="Napoli C."/>
            <person name="Nelson D.R."/>
            <person name="Nelson C."/>
            <person name="Nieminen K."/>
            <person name="Nilsson O."/>
            <person name="Pereda V."/>
            <person name="Peter G."/>
            <person name="Philippe R."/>
            <person name="Pilate G."/>
            <person name="Poliakov A."/>
            <person name="Razumovskaya J."/>
            <person name="Richardson P."/>
            <person name="Rinaldi C."/>
            <person name="Ritland K."/>
            <person name="Rouze P."/>
            <person name="Ryaboy D."/>
            <person name="Schmutz J."/>
            <person name="Schrader J."/>
            <person name="Segerman B."/>
            <person name="Shin H."/>
            <person name="Siddiqui A."/>
            <person name="Sterky F."/>
            <person name="Terry A."/>
            <person name="Tsai C.J."/>
            <person name="Uberbacher E."/>
            <person name="Unneberg P."/>
            <person name="Vahala J."/>
            <person name="Wall K."/>
            <person name="Wessler S."/>
            <person name="Yang G."/>
            <person name="Yin T."/>
            <person name="Douglas C."/>
            <person name="Marra M."/>
            <person name="Sandberg G."/>
            <person name="Van de Peer Y."/>
            <person name="Rokhsar D."/>
        </authorList>
    </citation>
    <scope>NUCLEOTIDE SEQUENCE [LARGE SCALE GENOMIC DNA]</scope>
    <source>
        <strain evidence="2">cv. Nisqually</strain>
    </source>
</reference>
<organism evidence="1 2">
    <name type="scientific">Populus trichocarpa</name>
    <name type="common">Western balsam poplar</name>
    <name type="synonym">Populus balsamifera subsp. trichocarpa</name>
    <dbReference type="NCBI Taxonomy" id="3694"/>
    <lineage>
        <taxon>Eukaryota</taxon>
        <taxon>Viridiplantae</taxon>
        <taxon>Streptophyta</taxon>
        <taxon>Embryophyta</taxon>
        <taxon>Tracheophyta</taxon>
        <taxon>Spermatophyta</taxon>
        <taxon>Magnoliopsida</taxon>
        <taxon>eudicotyledons</taxon>
        <taxon>Gunneridae</taxon>
        <taxon>Pentapetalae</taxon>
        <taxon>rosids</taxon>
        <taxon>fabids</taxon>
        <taxon>Malpighiales</taxon>
        <taxon>Salicaceae</taxon>
        <taxon>Saliceae</taxon>
        <taxon>Populus</taxon>
    </lineage>
</organism>
<name>A0ACC0SDJ9_POPTR</name>
<comment type="caution">
    <text evidence="1">The sequence shown here is derived from an EMBL/GenBank/DDBJ whole genome shotgun (WGS) entry which is preliminary data.</text>
</comment>
<dbReference type="EMBL" id="CM009299">
    <property type="protein sequence ID" value="KAI9387308.1"/>
    <property type="molecule type" value="Genomic_DNA"/>
</dbReference>
<gene>
    <name evidence="1" type="ORF">POPTR_010G150601v4</name>
</gene>